<evidence type="ECO:0000313" key="1">
    <source>
        <dbReference type="EMBL" id="GBB86625.1"/>
    </source>
</evidence>
<reference evidence="2" key="2">
    <citation type="submission" date="2019-10" db="EMBL/GenBank/DDBJ databases">
        <title>Conservation and host-specific expression of non-tandemly repeated heterogenous ribosome RNA gene in arbuscular mycorrhizal fungi.</title>
        <authorList>
            <person name="Maeda T."/>
            <person name="Kobayashi Y."/>
            <person name="Nakagawa T."/>
            <person name="Ezawa T."/>
            <person name="Yamaguchi K."/>
            <person name="Bino T."/>
            <person name="Nishimoto Y."/>
            <person name="Shigenobu S."/>
            <person name="Kawaguchi M."/>
        </authorList>
    </citation>
    <scope>NUCLEOTIDE SEQUENCE</scope>
    <source>
        <strain evidence="2">HR1</strain>
    </source>
</reference>
<name>A0A2Z6QAQ0_9GLOM</name>
<evidence type="ECO:0000313" key="2">
    <source>
        <dbReference type="EMBL" id="GES95691.1"/>
    </source>
</evidence>
<proteinExistence type="predicted"/>
<gene>
    <name evidence="2" type="ORF">RCL2_002235300</name>
    <name evidence="1" type="ORF">RclHR1_01300010</name>
</gene>
<dbReference type="OrthoDB" id="2309238at2759"/>
<dbReference type="Proteomes" id="UP000615446">
    <property type="component" value="Unassembled WGS sequence"/>
</dbReference>
<comment type="caution">
    <text evidence="1">The sequence shown here is derived from an EMBL/GenBank/DDBJ whole genome shotgun (WGS) entry which is preliminary data.</text>
</comment>
<keyword evidence="3" id="KW-1185">Reference proteome</keyword>
<dbReference type="EMBL" id="BLAL01000244">
    <property type="protein sequence ID" value="GES95691.1"/>
    <property type="molecule type" value="Genomic_DNA"/>
</dbReference>
<organism evidence="1 3">
    <name type="scientific">Rhizophagus clarus</name>
    <dbReference type="NCBI Taxonomy" id="94130"/>
    <lineage>
        <taxon>Eukaryota</taxon>
        <taxon>Fungi</taxon>
        <taxon>Fungi incertae sedis</taxon>
        <taxon>Mucoromycota</taxon>
        <taxon>Glomeromycotina</taxon>
        <taxon>Glomeromycetes</taxon>
        <taxon>Glomerales</taxon>
        <taxon>Glomeraceae</taxon>
        <taxon>Rhizophagus</taxon>
    </lineage>
</organism>
<protein>
    <submittedName>
        <fullName evidence="1">Uncharacterized protein</fullName>
    </submittedName>
</protein>
<reference evidence="1 3" key="1">
    <citation type="submission" date="2017-11" db="EMBL/GenBank/DDBJ databases">
        <title>The genome of Rhizophagus clarus HR1 reveals common genetic basis of auxotrophy among arbuscular mycorrhizal fungi.</title>
        <authorList>
            <person name="Kobayashi Y."/>
        </authorList>
    </citation>
    <scope>NUCLEOTIDE SEQUENCE [LARGE SCALE GENOMIC DNA]</scope>
    <source>
        <strain evidence="1 3">HR1</strain>
    </source>
</reference>
<sequence>MDNNSLFYDQQSSTINYSQLGSAYPDNQQQKNLRICYLKFYHHSSNNFYLVNCKIVSQEDSSFDNNNHDFHSHEFFYQHPSDPSTRYHVTCRLLSNFLVENVLNDEICEMDFDVRVLSINQKLYLEQSLKQKLYCRMHYNKGTYSIQDDVRNHVIVTPISDIQNYSDNDLSDNNHIINRSDSTYIQPHQPQQQVDFTNLINLI</sequence>
<accession>A0A2Z6QAQ0</accession>
<dbReference type="Proteomes" id="UP000247702">
    <property type="component" value="Unassembled WGS sequence"/>
</dbReference>
<evidence type="ECO:0000313" key="3">
    <source>
        <dbReference type="Proteomes" id="UP000247702"/>
    </source>
</evidence>
<dbReference type="EMBL" id="BEXD01000336">
    <property type="protein sequence ID" value="GBB86625.1"/>
    <property type="molecule type" value="Genomic_DNA"/>
</dbReference>
<dbReference type="AlphaFoldDB" id="A0A2Z6QAQ0"/>